<dbReference type="CDD" id="cd04519">
    <property type="entry name" value="RasGAP"/>
    <property type="match status" value="1"/>
</dbReference>
<gene>
    <name evidence="2" type="ORF">TRFO_17610</name>
</gene>
<evidence type="ECO:0000313" key="2">
    <source>
        <dbReference type="EMBL" id="OHT12471.1"/>
    </source>
</evidence>
<keyword evidence="3" id="KW-1185">Reference proteome</keyword>
<dbReference type="SUPFAM" id="SSF48350">
    <property type="entry name" value="GTPase activation domain, GAP"/>
    <property type="match status" value="1"/>
</dbReference>
<dbReference type="PROSITE" id="PS50018">
    <property type="entry name" value="RAS_GTPASE_ACTIV_2"/>
    <property type="match status" value="1"/>
</dbReference>
<accession>A0A1J4KMD4</accession>
<dbReference type="Gene3D" id="1.10.506.10">
    <property type="entry name" value="GTPase Activation - p120gap, domain 1"/>
    <property type="match status" value="2"/>
</dbReference>
<dbReference type="InterPro" id="IPR008936">
    <property type="entry name" value="Rho_GTPase_activation_prot"/>
</dbReference>
<dbReference type="AlphaFoldDB" id="A0A1J4KMD4"/>
<comment type="caution">
    <text evidence="2">The sequence shown here is derived from an EMBL/GenBank/DDBJ whole genome shotgun (WGS) entry which is preliminary data.</text>
</comment>
<dbReference type="InterPro" id="IPR001936">
    <property type="entry name" value="RasGAP_dom"/>
</dbReference>
<sequence>MSESRMCWLIYCRDSSLIINNPGSTSQKFSKGQFSLIGDSICTNNGFTTLKYSFFSVDEFSLFHTADFSEDPLDTFIQSFKFAQSYVNEIPKIIISQIYKIMGESDFALARALFSIPKVNLTKEVALSIFKILWESGSFTTFMRFIFHQEIQALPDATTIFRGTNPATFSASTLSSLFSEAYCNMIISKISKKPDSLLNAVNSIINSCKNLPITLQFLYSTVFRVTRRRFPHNLTPVVAVSSIFMLRMILPRISTSEVSPIGKKLMNAFAFHDKASSLKEHPIYTKIFKFVVNLTKMKPSSINFPAHNLSALVDFISQEEEKIMEIYKSFNFTNNEDVNPLTPTMIEIIENCFIGSDEDLETLMNVYKIFP</sequence>
<reference evidence="2" key="1">
    <citation type="submission" date="2016-10" db="EMBL/GenBank/DDBJ databases">
        <authorList>
            <person name="Benchimol M."/>
            <person name="Almeida L.G."/>
            <person name="Vasconcelos A.T."/>
            <person name="Perreira-Neves A."/>
            <person name="Rosa I.A."/>
            <person name="Tasca T."/>
            <person name="Bogo M.R."/>
            <person name="de Souza W."/>
        </authorList>
    </citation>
    <scope>NUCLEOTIDE SEQUENCE [LARGE SCALE GENOMIC DNA]</scope>
    <source>
        <strain evidence="2">K</strain>
    </source>
</reference>
<dbReference type="EMBL" id="MLAK01000562">
    <property type="protein sequence ID" value="OHT12471.1"/>
    <property type="molecule type" value="Genomic_DNA"/>
</dbReference>
<dbReference type="VEuPathDB" id="TrichDB:TRFO_17610"/>
<dbReference type="Proteomes" id="UP000179807">
    <property type="component" value="Unassembled WGS sequence"/>
</dbReference>
<evidence type="ECO:0000313" key="3">
    <source>
        <dbReference type="Proteomes" id="UP000179807"/>
    </source>
</evidence>
<evidence type="ECO:0000259" key="1">
    <source>
        <dbReference type="PROSITE" id="PS50018"/>
    </source>
</evidence>
<proteinExistence type="predicted"/>
<name>A0A1J4KMD4_9EUKA</name>
<feature type="domain" description="Ras-GAP" evidence="1">
    <location>
        <begin position="201"/>
        <end position="293"/>
    </location>
</feature>
<dbReference type="GeneID" id="94834396"/>
<organism evidence="2 3">
    <name type="scientific">Tritrichomonas foetus</name>
    <dbReference type="NCBI Taxonomy" id="1144522"/>
    <lineage>
        <taxon>Eukaryota</taxon>
        <taxon>Metamonada</taxon>
        <taxon>Parabasalia</taxon>
        <taxon>Tritrichomonadida</taxon>
        <taxon>Tritrichomonadidae</taxon>
        <taxon>Tritrichomonas</taxon>
    </lineage>
</organism>
<dbReference type="RefSeq" id="XP_068365607.1">
    <property type="nucleotide sequence ID" value="XM_068499692.1"/>
</dbReference>
<protein>
    <recommendedName>
        <fullName evidence="1">Ras-GAP domain-containing protein</fullName>
    </recommendedName>
</protein>